<dbReference type="GO" id="GO:0005471">
    <property type="term" value="F:ATP:ADP antiporter activity"/>
    <property type="evidence" value="ECO:0007669"/>
    <property type="project" value="InterPro"/>
</dbReference>
<keyword evidence="3 9" id="KW-0813">Transport</keyword>
<evidence type="ECO:0000256" key="7">
    <source>
        <dbReference type="ARBA" id="ARBA00022989"/>
    </source>
</evidence>
<evidence type="ECO:0000256" key="6">
    <source>
        <dbReference type="ARBA" id="ARBA00022840"/>
    </source>
</evidence>
<accession>A0A9N8DTC4</accession>
<keyword evidence="6 9" id="KW-0067">ATP-binding</keyword>
<evidence type="ECO:0000313" key="10">
    <source>
        <dbReference type="EMBL" id="CAB9507975.1"/>
    </source>
</evidence>
<dbReference type="Proteomes" id="UP001153069">
    <property type="component" value="Unassembled WGS sequence"/>
</dbReference>
<dbReference type="GO" id="GO:0005524">
    <property type="term" value="F:ATP binding"/>
    <property type="evidence" value="ECO:0007669"/>
    <property type="project" value="UniProtKB-KW"/>
</dbReference>
<feature type="transmembrane region" description="Helical" evidence="9">
    <location>
        <begin position="82"/>
        <end position="100"/>
    </location>
</feature>
<keyword evidence="4 9" id="KW-0812">Transmembrane</keyword>
<dbReference type="InterPro" id="IPR004667">
    <property type="entry name" value="ADP_ATP_car_bac_type"/>
</dbReference>
<dbReference type="SUPFAM" id="SSF103473">
    <property type="entry name" value="MFS general substrate transporter"/>
    <property type="match status" value="1"/>
</dbReference>
<proteinExistence type="inferred from homology"/>
<name>A0A9N8DTC4_9STRA</name>
<dbReference type="AlphaFoldDB" id="A0A9N8DTC4"/>
<evidence type="ECO:0000256" key="3">
    <source>
        <dbReference type="ARBA" id="ARBA00022448"/>
    </source>
</evidence>
<evidence type="ECO:0000256" key="2">
    <source>
        <dbReference type="ARBA" id="ARBA00007127"/>
    </source>
</evidence>
<keyword evidence="11" id="KW-1185">Reference proteome</keyword>
<comment type="caution">
    <text evidence="10">The sequence shown here is derived from an EMBL/GenBank/DDBJ whole genome shotgun (WGS) entry which is preliminary data.</text>
</comment>
<evidence type="ECO:0000256" key="1">
    <source>
        <dbReference type="ARBA" id="ARBA00004141"/>
    </source>
</evidence>
<dbReference type="OrthoDB" id="45897at2759"/>
<evidence type="ECO:0000256" key="9">
    <source>
        <dbReference type="RuleBase" id="RU363121"/>
    </source>
</evidence>
<feature type="transmembrane region" description="Helical" evidence="9">
    <location>
        <begin position="152"/>
        <end position="174"/>
    </location>
</feature>
<evidence type="ECO:0000256" key="8">
    <source>
        <dbReference type="ARBA" id="ARBA00023136"/>
    </source>
</evidence>
<evidence type="ECO:0000313" key="11">
    <source>
        <dbReference type="Proteomes" id="UP001153069"/>
    </source>
</evidence>
<feature type="transmembrane region" description="Helical" evidence="9">
    <location>
        <begin position="319"/>
        <end position="342"/>
    </location>
</feature>
<keyword evidence="5 9" id="KW-0547">Nucleotide-binding</keyword>
<gene>
    <name evidence="10" type="ORF">SEMRO_327_G118390.1</name>
</gene>
<keyword evidence="8 9" id="KW-0472">Membrane</keyword>
<sequence>MLEISGLVNSVGTNGSPVLQQALTIGRGGAVVVTASALASVVSTAIKDLPRGGDINKKAIAVKKGAPPKTTSEPWIGPRAKAVFFMAVAMSLHYLGYSLARPITISLFTSETSGYGKFAAAFPFAMAFVSPMSLGLLLGYGKVLDKHGPRGALIRSTIFCATVVSCSAMAMNLFEAYGTLIMKVPAAKFVSGPLFVFRESYVQLLTSQYWSFMASALTPSLSAKWFGPIAGLSSITSAVAGFFVSDIIDLIGISYSLLGTGVTLLISIFAANMAYAISEEHGFSPVAKKHSRNDKQQKPMGMFETAVKLFARVPVLLKLFIEILASQGLITILNVAFVARLAHSIPADAERAGWVGKFFSTINIISMVLQFGILPPLLTIIEPKIMWRIVPFIAMMFTTFQASQPDPTLYVVSTTLLVMKVLEYSARRMLDEMVYVPLDFESRFVGKEVIGVFGYRLGKSLMSLGLSGITALFGDMGIQEYSILGAGINLLWFWASWSLSNEVPTRKEAEEIYQQQRNKKKDGGKR</sequence>
<organism evidence="10 11">
    <name type="scientific">Seminavis robusta</name>
    <dbReference type="NCBI Taxonomy" id="568900"/>
    <lineage>
        <taxon>Eukaryota</taxon>
        <taxon>Sar</taxon>
        <taxon>Stramenopiles</taxon>
        <taxon>Ochrophyta</taxon>
        <taxon>Bacillariophyta</taxon>
        <taxon>Bacillariophyceae</taxon>
        <taxon>Bacillariophycidae</taxon>
        <taxon>Naviculales</taxon>
        <taxon>Naviculaceae</taxon>
        <taxon>Seminavis</taxon>
    </lineage>
</organism>
<comment type="similarity">
    <text evidence="2 9">Belongs to the ADP/ATP translocase tlc family.</text>
</comment>
<feature type="transmembrane region" description="Helical" evidence="9">
    <location>
        <begin position="225"/>
        <end position="245"/>
    </location>
</feature>
<dbReference type="PANTHER" id="PTHR31187">
    <property type="match status" value="1"/>
</dbReference>
<comment type="subcellular location">
    <subcellularLocation>
        <location evidence="1 9">Membrane</location>
        <topology evidence="1 9">Multi-pass membrane protein</topology>
    </subcellularLocation>
</comment>
<feature type="transmembrane region" description="Helical" evidence="9">
    <location>
        <begin position="257"/>
        <end position="277"/>
    </location>
</feature>
<dbReference type="Pfam" id="PF03219">
    <property type="entry name" value="TLC"/>
    <property type="match status" value="1"/>
</dbReference>
<dbReference type="GO" id="GO:0016020">
    <property type="term" value="C:membrane"/>
    <property type="evidence" value="ECO:0007669"/>
    <property type="project" value="UniProtKB-SubCell"/>
</dbReference>
<keyword evidence="7 9" id="KW-1133">Transmembrane helix</keyword>
<feature type="transmembrane region" description="Helical" evidence="9">
    <location>
        <begin position="120"/>
        <end position="140"/>
    </location>
</feature>
<protein>
    <recommendedName>
        <fullName evidence="9">ADP,ATP carrier protein</fullName>
    </recommendedName>
</protein>
<evidence type="ECO:0000256" key="5">
    <source>
        <dbReference type="ARBA" id="ARBA00022741"/>
    </source>
</evidence>
<reference evidence="10" key="1">
    <citation type="submission" date="2020-06" db="EMBL/GenBank/DDBJ databases">
        <authorList>
            <consortium name="Plant Systems Biology data submission"/>
        </authorList>
    </citation>
    <scope>NUCLEOTIDE SEQUENCE</scope>
    <source>
        <strain evidence="10">D6</strain>
    </source>
</reference>
<dbReference type="PANTHER" id="PTHR31187:SF1">
    <property type="entry name" value="ADP,ATP CARRIER PROTEIN 1"/>
    <property type="match status" value="1"/>
</dbReference>
<dbReference type="InterPro" id="IPR036259">
    <property type="entry name" value="MFS_trans_sf"/>
</dbReference>
<evidence type="ECO:0000256" key="4">
    <source>
        <dbReference type="ARBA" id="ARBA00022692"/>
    </source>
</evidence>
<feature type="transmembrane region" description="Helical" evidence="9">
    <location>
        <begin position="354"/>
        <end position="373"/>
    </location>
</feature>
<dbReference type="EMBL" id="CAICTM010000326">
    <property type="protein sequence ID" value="CAB9507975.1"/>
    <property type="molecule type" value="Genomic_DNA"/>
</dbReference>